<dbReference type="InterPro" id="IPR045527">
    <property type="entry name" value="DUF6470"/>
</dbReference>
<dbReference type="RefSeq" id="WP_077111641.1">
    <property type="nucleotide sequence ID" value="NZ_JAFBFH010000005.1"/>
</dbReference>
<accession>A0ABS2R3G9</accession>
<sequence length="193" mass="22642">MKLPQIRLESEMGKIAVYLTQGKHSMHHVQPLLEIEQPPAELEIERTPAKLTIDQTKAWEDMNLKHVFRSIEENTDHAQQEYRKGVARRVDEGDEMMKIEDKNSNPIPEIAKRNIARPLRTPNITFIPSFFSVKMSYEKAKLDYNWKVHQPRFEARFESPVIEYEPGEVIVEMVRRPSLKIDVVNLPKRRLGE</sequence>
<evidence type="ECO:0000313" key="1">
    <source>
        <dbReference type="EMBL" id="MBM7714190.1"/>
    </source>
</evidence>
<comment type="caution">
    <text evidence="1">The sequence shown here is derived from an EMBL/GenBank/DDBJ whole genome shotgun (WGS) entry which is preliminary data.</text>
</comment>
<name>A0ABS2R3G9_9BACI</name>
<evidence type="ECO:0000313" key="2">
    <source>
        <dbReference type="Proteomes" id="UP000823485"/>
    </source>
</evidence>
<protein>
    <submittedName>
        <fullName evidence="1">Uncharacterized protein</fullName>
    </submittedName>
</protein>
<proteinExistence type="predicted"/>
<keyword evidence="2" id="KW-1185">Reference proteome</keyword>
<dbReference type="EMBL" id="JAFBFH010000005">
    <property type="protein sequence ID" value="MBM7714190.1"/>
    <property type="molecule type" value="Genomic_DNA"/>
</dbReference>
<organism evidence="1 2">
    <name type="scientific">Siminovitchia thermophila</name>
    <dbReference type="NCBI Taxonomy" id="1245522"/>
    <lineage>
        <taxon>Bacteria</taxon>
        <taxon>Bacillati</taxon>
        <taxon>Bacillota</taxon>
        <taxon>Bacilli</taxon>
        <taxon>Bacillales</taxon>
        <taxon>Bacillaceae</taxon>
        <taxon>Siminovitchia</taxon>
    </lineage>
</organism>
<reference evidence="1 2" key="1">
    <citation type="submission" date="2021-01" db="EMBL/GenBank/DDBJ databases">
        <title>Genomic Encyclopedia of Type Strains, Phase IV (KMG-IV): sequencing the most valuable type-strain genomes for metagenomic binning, comparative biology and taxonomic classification.</title>
        <authorList>
            <person name="Goeker M."/>
        </authorList>
    </citation>
    <scope>NUCLEOTIDE SEQUENCE [LARGE SCALE GENOMIC DNA]</scope>
    <source>
        <strain evidence="1 2">DSM 105453</strain>
    </source>
</reference>
<dbReference type="Pfam" id="PF20074">
    <property type="entry name" value="DUF6470"/>
    <property type="match status" value="1"/>
</dbReference>
<gene>
    <name evidence="1" type="ORF">JOC94_001162</name>
</gene>
<dbReference type="Proteomes" id="UP000823485">
    <property type="component" value="Unassembled WGS sequence"/>
</dbReference>